<feature type="compositionally biased region" description="Basic residues" evidence="1">
    <location>
        <begin position="70"/>
        <end position="81"/>
    </location>
</feature>
<feature type="compositionally biased region" description="Low complexity" evidence="1">
    <location>
        <begin position="112"/>
        <end position="126"/>
    </location>
</feature>
<evidence type="ECO:0000256" key="1">
    <source>
        <dbReference type="SAM" id="MobiDB-lite"/>
    </source>
</evidence>
<dbReference type="CDD" id="cd02440">
    <property type="entry name" value="AdoMet_MTases"/>
    <property type="match status" value="1"/>
</dbReference>
<dbReference type="InterPro" id="IPR029063">
    <property type="entry name" value="SAM-dependent_MTases_sf"/>
</dbReference>
<evidence type="ECO:0000259" key="2">
    <source>
        <dbReference type="Pfam" id="PF13649"/>
    </source>
</evidence>
<feature type="domain" description="Methyltransferase" evidence="2">
    <location>
        <begin position="219"/>
        <end position="317"/>
    </location>
</feature>
<gene>
    <name evidence="3" type="ORF">LRAMOSA10179</name>
</gene>
<protein>
    <recommendedName>
        <fullName evidence="2">Methyltransferase domain-containing protein</fullName>
    </recommendedName>
</protein>
<sequence>MGNQLAKQQDSQKKHRLVTISRSRSIISDHRSKNGSSSTSSSNTPTPVRHQVVISDSTSKMIPLLSSSSSRRRIRQHSSHNQRHDTHSLSSLNTSDDEPGTPTAAGNTLQQPLDSPLDSPTTTTSSLVDGWPSNYHMNPSTMIVFDSAIASAENAAQDIRKRRDSAGTAAAAVTQKQKNNQLYEYGEEKEYNRQLRQHYVLKRVFGGNAHVSLDGVHDVLECACGTGLWAFEMAQVLPPDSRIISIDLVPPTNERSGLPTQCIPANVTYKQGDILVPLDFADQQFDYVYQRDVAHIVPMKHWPSLIREFHRVLRPGGKLELVEYDMLFKNPGPVLALVNEWYKLAAATIGVDPNYADSLGDYMKETGFEDVHVQVYDIPIGEWPSNPVQRQYGFLYKEQMKSLFKSMKRWWLSELQVSEDEYDRVCMAALDEFEDYCCIAKWKIITAKKKEAIVADLQVLGGDDGGGVVDSGASVDVINKD</sequence>
<reference evidence="3" key="1">
    <citation type="journal article" date="2014" name="Genome Announc.">
        <title>De novo whole-genome sequence and genome annotation of Lichtheimia ramosa.</title>
        <authorList>
            <person name="Linde J."/>
            <person name="Schwartze V."/>
            <person name="Binder U."/>
            <person name="Lass-Florl C."/>
            <person name="Voigt K."/>
            <person name="Horn F."/>
        </authorList>
    </citation>
    <scope>NUCLEOTIDE SEQUENCE</scope>
    <source>
        <strain evidence="3">JMRC FSU:6197</strain>
    </source>
</reference>
<name>A0A077WNW2_9FUNG</name>
<dbReference type="Gene3D" id="3.40.50.150">
    <property type="entry name" value="Vaccinia Virus protein VP39"/>
    <property type="match status" value="1"/>
</dbReference>
<dbReference type="OrthoDB" id="2013972at2759"/>
<organism evidence="3">
    <name type="scientific">Lichtheimia ramosa</name>
    <dbReference type="NCBI Taxonomy" id="688394"/>
    <lineage>
        <taxon>Eukaryota</taxon>
        <taxon>Fungi</taxon>
        <taxon>Fungi incertae sedis</taxon>
        <taxon>Mucoromycota</taxon>
        <taxon>Mucoromycotina</taxon>
        <taxon>Mucoromycetes</taxon>
        <taxon>Mucorales</taxon>
        <taxon>Lichtheimiaceae</taxon>
        <taxon>Lichtheimia</taxon>
    </lineage>
</organism>
<dbReference type="EMBL" id="LK023327">
    <property type="protein sequence ID" value="CDS08818.1"/>
    <property type="molecule type" value="Genomic_DNA"/>
</dbReference>
<dbReference type="InterPro" id="IPR041698">
    <property type="entry name" value="Methyltransf_25"/>
</dbReference>
<proteinExistence type="predicted"/>
<dbReference type="Pfam" id="PF13649">
    <property type="entry name" value="Methyltransf_25"/>
    <property type="match status" value="1"/>
</dbReference>
<dbReference type="PANTHER" id="PTHR43591:SF24">
    <property type="entry name" value="2-METHOXY-6-POLYPRENYL-1,4-BENZOQUINOL METHYLASE, MITOCHONDRIAL"/>
    <property type="match status" value="1"/>
</dbReference>
<evidence type="ECO:0000313" key="3">
    <source>
        <dbReference type="EMBL" id="CDS08818.1"/>
    </source>
</evidence>
<dbReference type="AlphaFoldDB" id="A0A077WNW2"/>
<feature type="compositionally biased region" description="Low complexity" evidence="1">
    <location>
        <begin position="36"/>
        <end position="47"/>
    </location>
</feature>
<dbReference type="GO" id="GO:0008168">
    <property type="term" value="F:methyltransferase activity"/>
    <property type="evidence" value="ECO:0007669"/>
    <property type="project" value="TreeGrafter"/>
</dbReference>
<accession>A0A077WNW2</accession>
<dbReference type="PANTHER" id="PTHR43591">
    <property type="entry name" value="METHYLTRANSFERASE"/>
    <property type="match status" value="1"/>
</dbReference>
<feature type="region of interest" description="Disordered" evidence="1">
    <location>
        <begin position="1"/>
        <end position="126"/>
    </location>
</feature>
<dbReference type="SUPFAM" id="SSF53335">
    <property type="entry name" value="S-adenosyl-L-methionine-dependent methyltransferases"/>
    <property type="match status" value="1"/>
</dbReference>